<dbReference type="AlphaFoldDB" id="A0A429X3F5"/>
<organism evidence="1 2">
    <name type="scientific">Siminovitchia terrae</name>
    <name type="common">Bacillus terrae</name>
    <dbReference type="NCBI Taxonomy" id="1914933"/>
    <lineage>
        <taxon>Bacteria</taxon>
        <taxon>Bacillati</taxon>
        <taxon>Bacillota</taxon>
        <taxon>Bacilli</taxon>
        <taxon>Bacillales</taxon>
        <taxon>Bacillaceae</taxon>
        <taxon>Siminovitchia</taxon>
    </lineage>
</organism>
<protein>
    <submittedName>
        <fullName evidence="1">Uncharacterized protein</fullName>
    </submittedName>
</protein>
<name>A0A429X3F5_SIMTE</name>
<dbReference type="EMBL" id="QYTW02000026">
    <property type="protein sequence ID" value="RST57907.1"/>
    <property type="molecule type" value="Genomic_DNA"/>
</dbReference>
<dbReference type="OrthoDB" id="1708042at2"/>
<evidence type="ECO:0000313" key="2">
    <source>
        <dbReference type="Proteomes" id="UP000287296"/>
    </source>
</evidence>
<evidence type="ECO:0000313" key="1">
    <source>
        <dbReference type="EMBL" id="RST57907.1"/>
    </source>
</evidence>
<dbReference type="RefSeq" id="WP_120118610.1">
    <property type="nucleotide sequence ID" value="NZ_QYTW02000026.1"/>
</dbReference>
<proteinExistence type="predicted"/>
<dbReference type="Pfam" id="PF03698">
    <property type="entry name" value="UPF0180"/>
    <property type="match status" value="1"/>
</dbReference>
<sequence length="79" mass="8530">MKIGVEEGLTNVSQALEEKGYQVVSLSTSSNLNNIDCCIVTGMDSNFMGIETTSTQVPIIEAHGLSADEICQKVEEKLH</sequence>
<dbReference type="Proteomes" id="UP000287296">
    <property type="component" value="Unassembled WGS sequence"/>
</dbReference>
<gene>
    <name evidence="1" type="ORF">D5F11_019950</name>
</gene>
<accession>A0A429X3F5</accession>
<dbReference type="NCBIfam" id="NF002845">
    <property type="entry name" value="PRK03094.1"/>
    <property type="match status" value="1"/>
</dbReference>
<dbReference type="InterPro" id="IPR005370">
    <property type="entry name" value="UPF0180"/>
</dbReference>
<comment type="caution">
    <text evidence="1">The sequence shown here is derived from an EMBL/GenBank/DDBJ whole genome shotgun (WGS) entry which is preliminary data.</text>
</comment>
<reference evidence="1 2" key="1">
    <citation type="submission" date="2018-12" db="EMBL/GenBank/DDBJ databases">
        <authorList>
            <person name="Sun L."/>
            <person name="Chen Z."/>
        </authorList>
    </citation>
    <scope>NUCLEOTIDE SEQUENCE [LARGE SCALE GENOMIC DNA]</scope>
    <source>
        <strain evidence="1 2">LMG 29736</strain>
    </source>
</reference>